<evidence type="ECO:0000313" key="3">
    <source>
        <dbReference type="Proteomes" id="UP000231846"/>
    </source>
</evidence>
<dbReference type="EMBL" id="PDCW01000022">
    <property type="protein sequence ID" value="PJY73716.1"/>
    <property type="molecule type" value="Genomic_DNA"/>
</dbReference>
<comment type="caution">
    <text evidence="2">The sequence shown here is derived from an EMBL/GenBank/DDBJ whole genome shotgun (WGS) entry which is preliminary data.</text>
</comment>
<gene>
    <name evidence="1" type="ORF">BFGS077_002817</name>
    <name evidence="2" type="ORF">CQW34_02990</name>
</gene>
<accession>F7LSA2</accession>
<reference evidence="1 4" key="4">
    <citation type="submission" date="2023-08" db="EMBL/GenBank/DDBJ databases">
        <authorList>
            <person name="Du M."/>
            <person name="Liu C."/>
            <person name="Liu S.-J."/>
        </authorList>
    </citation>
    <scope>NUCLEOTIDE SEQUENCE [LARGE SCALE GENOMIC DNA]</scope>
    <source>
        <strain evidence="1 4">GS077</strain>
    </source>
</reference>
<dbReference type="Proteomes" id="UP000231846">
    <property type="component" value="Unassembled WGS sequence"/>
</dbReference>
<evidence type="ECO:0000313" key="1">
    <source>
        <dbReference type="EMBL" id="MDT6977514.1"/>
    </source>
</evidence>
<evidence type="ECO:0000313" key="4">
    <source>
        <dbReference type="Proteomes" id="UP001258434"/>
    </source>
</evidence>
<proteinExistence type="predicted"/>
<organism evidence="2 3">
    <name type="scientific">Bacteroides fragilis</name>
    <dbReference type="NCBI Taxonomy" id="817"/>
    <lineage>
        <taxon>Bacteria</taxon>
        <taxon>Pseudomonadati</taxon>
        <taxon>Bacteroidota</taxon>
        <taxon>Bacteroidia</taxon>
        <taxon>Bacteroidales</taxon>
        <taxon>Bacteroidaceae</taxon>
        <taxon>Bacteroides</taxon>
    </lineage>
</organism>
<reference evidence="2" key="2">
    <citation type="submission" date="2017-10" db="EMBL/GenBank/DDBJ databases">
        <authorList>
            <person name="Banno H."/>
            <person name="Chua N.-H."/>
        </authorList>
    </citation>
    <scope>NUCLEOTIDE SEQUENCE</scope>
    <source>
        <strain evidence="2">12905</strain>
    </source>
</reference>
<dbReference type="EMBL" id="JAVFHL010000001">
    <property type="protein sequence ID" value="MDT6977514.1"/>
    <property type="molecule type" value="Genomic_DNA"/>
</dbReference>
<accession>A0A2M9V4X2</accession>
<sequence length="81" mass="9423">MMLDENVLLRQERDFPRELCLVLTKIKGDLCHRHHEGLCIMLLSMCDELLIQQTLILSTWNSVSSIFAIYANGELTNTWLM</sequence>
<evidence type="ECO:0000313" key="2">
    <source>
        <dbReference type="EMBL" id="PJY73716.1"/>
    </source>
</evidence>
<dbReference type="Proteomes" id="UP001258434">
    <property type="component" value="Unassembled WGS sequence"/>
</dbReference>
<protein>
    <submittedName>
        <fullName evidence="2">Uncharacterized protein</fullName>
    </submittedName>
</protein>
<reference evidence="2 3" key="1">
    <citation type="journal article" date="2017" name="MBio">
        <title>Gut Symbiont Bacteroides fragilis Secretes a Eukaryotic-Like Ubiquitin Protein That Mediates Intraspecies Antagonism.</title>
        <authorList>
            <person name="Chatzidaki-Livanis M."/>
            <person name="Coyne M.J."/>
            <person name="Roelofs K.G."/>
            <person name="Gentyala R.R."/>
            <person name="Caldwell J.M."/>
            <person name="Comstock L.E."/>
        </authorList>
    </citation>
    <scope>NUCLEOTIDE SEQUENCE [LARGE SCALE GENOMIC DNA]</scope>
    <source>
        <strain evidence="2 3">12905</strain>
    </source>
</reference>
<reference evidence="1" key="5">
    <citation type="submission" date="2024-03" db="EMBL/GenBank/DDBJ databases">
        <title>A gut symbiont ubiquitin homologue binds and inactivates peptidyl-prolyl isomerase to mediate the interbacterial arms race in the human gut.</title>
        <authorList>
            <person name="Jiang K."/>
            <person name="Li W."/>
            <person name="Tong M."/>
            <person name="Xu J."/>
            <person name="Chen Z."/>
            <person name="Yang Y."/>
            <person name="Zang Y."/>
            <person name="Jiao X."/>
            <person name="Liu C."/>
            <person name="Lim B."/>
            <person name="Jiang X."/>
            <person name="Wang J."/>
            <person name="Wu D."/>
            <person name="Wang M."/>
            <person name="Liu S.-J."/>
            <person name="Shao F."/>
            <person name="Gao X."/>
        </authorList>
    </citation>
    <scope>NUCLEOTIDE SEQUENCE</scope>
    <source>
        <strain evidence="1">GS077</strain>
    </source>
</reference>
<dbReference type="AlphaFoldDB" id="F7LSA2"/>
<reference evidence="4" key="3">
    <citation type="submission" date="2023-07" db="EMBL/GenBank/DDBJ databases">
        <title>A gut symbiont ubiquitin homologue binds and inactivates peptidyl-prolyl isomerase to mediate the interbacterial arms race in the human gut.</title>
        <authorList>
            <person name="Jiang K."/>
            <person name="Li W."/>
            <person name="Tong M."/>
            <person name="Xu J."/>
            <person name="Chen Z."/>
            <person name="Yang Y."/>
            <person name="Zang Y."/>
            <person name="Jiao X."/>
            <person name="Liu C."/>
            <person name="Lim B."/>
            <person name="Jiang X."/>
            <person name="Wang J."/>
            <person name="Wu D."/>
            <person name="Wang M."/>
            <person name="Liu S.-J."/>
            <person name="Shao F."/>
            <person name="Gao X."/>
        </authorList>
    </citation>
    <scope>NUCLEOTIDE SEQUENCE [LARGE SCALE GENOMIC DNA]</scope>
    <source>
        <strain evidence="4">GS077</strain>
    </source>
</reference>
<name>F7LSA2_BACFG</name>
<dbReference type="HOGENOM" id="CLU_2566824_0_0_10"/>